<dbReference type="PANTHER" id="PTHR30273">
    <property type="entry name" value="PERIPLASMIC SIGNAL SENSOR AND SIGMA FACTOR ACTIVATOR FECR-RELATED"/>
    <property type="match status" value="1"/>
</dbReference>
<evidence type="ECO:0000313" key="4">
    <source>
        <dbReference type="EMBL" id="MXV52477.1"/>
    </source>
</evidence>
<keyword evidence="5" id="KW-1185">Reference proteome</keyword>
<dbReference type="Pfam" id="PF04773">
    <property type="entry name" value="FecR"/>
    <property type="match status" value="1"/>
</dbReference>
<gene>
    <name evidence="4" type="ORF">GS399_15995</name>
</gene>
<dbReference type="GO" id="GO:0016989">
    <property type="term" value="F:sigma factor antagonist activity"/>
    <property type="evidence" value="ECO:0007669"/>
    <property type="project" value="TreeGrafter"/>
</dbReference>
<proteinExistence type="predicted"/>
<dbReference type="RefSeq" id="WP_160845658.1">
    <property type="nucleotide sequence ID" value="NZ_WVHT01000008.1"/>
</dbReference>
<protein>
    <submittedName>
        <fullName evidence="4">DUF4974 domain-containing protein</fullName>
    </submittedName>
</protein>
<name>A0A7K1YD17_9SPHI</name>
<evidence type="ECO:0000256" key="1">
    <source>
        <dbReference type="SAM" id="Phobius"/>
    </source>
</evidence>
<keyword evidence="1" id="KW-0472">Membrane</keyword>
<feature type="transmembrane region" description="Helical" evidence="1">
    <location>
        <begin position="79"/>
        <end position="99"/>
    </location>
</feature>
<comment type="caution">
    <text evidence="4">The sequence shown here is derived from an EMBL/GenBank/DDBJ whole genome shotgun (WGS) entry which is preliminary data.</text>
</comment>
<dbReference type="PIRSF" id="PIRSF018266">
    <property type="entry name" value="FecR"/>
    <property type="match status" value="1"/>
</dbReference>
<dbReference type="Gene3D" id="2.60.120.1440">
    <property type="match status" value="1"/>
</dbReference>
<accession>A0A7K1YD17</accession>
<dbReference type="InterPro" id="IPR032508">
    <property type="entry name" value="FecR_C"/>
</dbReference>
<reference evidence="4 5" key="1">
    <citation type="submission" date="2019-11" db="EMBL/GenBank/DDBJ databases">
        <title>Pedobacter sp. HMF7647 Genome sequencing and assembly.</title>
        <authorList>
            <person name="Kang H."/>
            <person name="Kim H."/>
            <person name="Joh K."/>
        </authorList>
    </citation>
    <scope>NUCLEOTIDE SEQUENCE [LARGE SCALE GENOMIC DNA]</scope>
    <source>
        <strain evidence="4 5">HMF7647</strain>
    </source>
</reference>
<dbReference type="Gene3D" id="3.55.50.30">
    <property type="match status" value="1"/>
</dbReference>
<evidence type="ECO:0000259" key="3">
    <source>
        <dbReference type="Pfam" id="PF16344"/>
    </source>
</evidence>
<evidence type="ECO:0000313" key="5">
    <source>
        <dbReference type="Proteomes" id="UP000466586"/>
    </source>
</evidence>
<keyword evidence="1" id="KW-0812">Transmembrane</keyword>
<dbReference type="PANTHER" id="PTHR30273:SF2">
    <property type="entry name" value="PROTEIN FECR"/>
    <property type="match status" value="1"/>
</dbReference>
<dbReference type="InterPro" id="IPR006860">
    <property type="entry name" value="FecR"/>
</dbReference>
<dbReference type="InterPro" id="IPR012373">
    <property type="entry name" value="Ferrdict_sens_TM"/>
</dbReference>
<feature type="domain" description="Protein FecR C-terminal" evidence="3">
    <location>
        <begin position="256"/>
        <end position="323"/>
    </location>
</feature>
<dbReference type="Proteomes" id="UP000466586">
    <property type="component" value="Unassembled WGS sequence"/>
</dbReference>
<dbReference type="Pfam" id="PF16344">
    <property type="entry name" value="FecR_C"/>
    <property type="match status" value="1"/>
</dbReference>
<evidence type="ECO:0000259" key="2">
    <source>
        <dbReference type="Pfam" id="PF04773"/>
    </source>
</evidence>
<feature type="domain" description="FecR protein" evidence="2">
    <location>
        <begin position="125"/>
        <end position="208"/>
    </location>
</feature>
<keyword evidence="1" id="KW-1133">Transmembrane helix</keyword>
<sequence>MSSDRYHQLIKKYLRGDCSNEEREQLYAWFERQNQADDPLPNLSLEERDLLKQRIFNQVKENCDLPRSERKRLGDLRSLVYLASSAAAVFLIVGAIYFFRPSDQPVAALATDKLTFINKTKTIKRQSLSDGSSVWLNPESSLTIPKSFTGNYRKVSLKGDAFFEVTKDAKHPFVIRSENLITKVLGTSFRIRTLPNHRSEVSVVTGKVSVEIPGKNNSKILLLPEEKIVYNPQTNYLKTEREPAASPMKIWRKTTLSFDDVALSDVIAILNKKFGSSIEINDDVLKSYLLKADFTDQSLPEILEMLEKSLSINYEINEGQIILKRNN</sequence>
<dbReference type="AlphaFoldDB" id="A0A7K1YD17"/>
<organism evidence="4 5">
    <name type="scientific">Hufsiella arboris</name>
    <dbReference type="NCBI Taxonomy" id="2695275"/>
    <lineage>
        <taxon>Bacteria</taxon>
        <taxon>Pseudomonadati</taxon>
        <taxon>Bacteroidota</taxon>
        <taxon>Sphingobacteriia</taxon>
        <taxon>Sphingobacteriales</taxon>
        <taxon>Sphingobacteriaceae</taxon>
        <taxon>Hufsiella</taxon>
    </lineage>
</organism>
<dbReference type="EMBL" id="WVHT01000008">
    <property type="protein sequence ID" value="MXV52477.1"/>
    <property type="molecule type" value="Genomic_DNA"/>
</dbReference>